<accession>A0AAV2GIL0</accession>
<evidence type="ECO:0000256" key="1">
    <source>
        <dbReference type="SAM" id="MobiDB-lite"/>
    </source>
</evidence>
<name>A0AAV2GIL0_9ROSI</name>
<dbReference type="AlphaFoldDB" id="A0AAV2GIL0"/>
<keyword evidence="3" id="KW-1185">Reference proteome</keyword>
<organism evidence="2 3">
    <name type="scientific">Linum trigynum</name>
    <dbReference type="NCBI Taxonomy" id="586398"/>
    <lineage>
        <taxon>Eukaryota</taxon>
        <taxon>Viridiplantae</taxon>
        <taxon>Streptophyta</taxon>
        <taxon>Embryophyta</taxon>
        <taxon>Tracheophyta</taxon>
        <taxon>Spermatophyta</taxon>
        <taxon>Magnoliopsida</taxon>
        <taxon>eudicotyledons</taxon>
        <taxon>Gunneridae</taxon>
        <taxon>Pentapetalae</taxon>
        <taxon>rosids</taxon>
        <taxon>fabids</taxon>
        <taxon>Malpighiales</taxon>
        <taxon>Linaceae</taxon>
        <taxon>Linum</taxon>
    </lineage>
</organism>
<sequence length="292" mass="32941">MHEWEESQIYDWERGPKQPIKCSGENGVLRDDFNLWRVMGTKSAHLGSDDCVCTVSAVSLMRSLAPESPWRSYEIDVGDGELQVSTEGRSGSSSRPDESMASLSDAMVDSLGEEDCARGTTYRTELRSRDKTTRVHIVPTASSWSPSAVKSLIEDFRVFDKPPQFASGVWLYMSKWVDLERKDKELRGVGGRLPERDDSEEGAWSIFMHRKRVWCCIIGLKGDLEVINAIALEVNVKDQIIYMDVERRDEESGSHGLNDMSYAFGVGSREVEAYGDGRMNGTLSWRNGSYWN</sequence>
<gene>
    <name evidence="2" type="ORF">LTRI10_LOCUS49964</name>
</gene>
<dbReference type="EMBL" id="OZ034822">
    <property type="protein sequence ID" value="CAL1410553.1"/>
    <property type="molecule type" value="Genomic_DNA"/>
</dbReference>
<evidence type="ECO:0000313" key="3">
    <source>
        <dbReference type="Proteomes" id="UP001497516"/>
    </source>
</evidence>
<dbReference type="Proteomes" id="UP001497516">
    <property type="component" value="Chromosome 9"/>
</dbReference>
<reference evidence="2 3" key="1">
    <citation type="submission" date="2024-04" db="EMBL/GenBank/DDBJ databases">
        <authorList>
            <person name="Fracassetti M."/>
        </authorList>
    </citation>
    <scope>NUCLEOTIDE SEQUENCE [LARGE SCALE GENOMIC DNA]</scope>
</reference>
<protein>
    <submittedName>
        <fullName evidence="2">Uncharacterized protein</fullName>
    </submittedName>
</protein>
<evidence type="ECO:0000313" key="2">
    <source>
        <dbReference type="EMBL" id="CAL1410553.1"/>
    </source>
</evidence>
<feature type="compositionally biased region" description="Polar residues" evidence="1">
    <location>
        <begin position="83"/>
        <end position="94"/>
    </location>
</feature>
<proteinExistence type="predicted"/>
<feature type="region of interest" description="Disordered" evidence="1">
    <location>
        <begin position="82"/>
        <end position="102"/>
    </location>
</feature>